<dbReference type="SUPFAM" id="SSF54001">
    <property type="entry name" value="Cysteine proteinases"/>
    <property type="match status" value="1"/>
</dbReference>
<reference evidence="2" key="1">
    <citation type="submission" date="2021-04" db="EMBL/GenBank/DDBJ databases">
        <authorList>
            <person name="Chebbi M.A.C M."/>
        </authorList>
    </citation>
    <scope>NUCLEOTIDE SEQUENCE</scope>
</reference>
<dbReference type="AlphaFoldDB" id="A0A8J2HNK8"/>
<sequence length="223" mass="25665">MTKNLIEGYMKLVNEYWNETIQTDDKEWQVVRPDDVPMQNVNPGKTWENCGVHVIMWGHCIVTSSYCPFEEKDMTTARKGIARLLCDKSWFTSLEPRSSQCLYNKSWFANLEPRPSLYSSDKSWFATPRSRFSQCLCYKSWFASVESRPSQYPINKSWLISLDPRSSQYSTDKMTKAKGPSLGPRLDNHALAGPMITRAWARTGSPQPRPFTSDLDLGQDWAT</sequence>
<name>A0A8J2HNK8_COTCN</name>
<evidence type="ECO:0000313" key="3">
    <source>
        <dbReference type="Proteomes" id="UP000786811"/>
    </source>
</evidence>
<feature type="region of interest" description="Disordered" evidence="1">
    <location>
        <begin position="201"/>
        <end position="223"/>
    </location>
</feature>
<comment type="caution">
    <text evidence="2">The sequence shown here is derived from an EMBL/GenBank/DDBJ whole genome shotgun (WGS) entry which is preliminary data.</text>
</comment>
<dbReference type="InterPro" id="IPR038765">
    <property type="entry name" value="Papain-like_cys_pep_sf"/>
</dbReference>
<accession>A0A8J2HNK8</accession>
<keyword evidence="3" id="KW-1185">Reference proteome</keyword>
<protein>
    <submittedName>
        <fullName evidence="2">Uncharacterized protein</fullName>
    </submittedName>
</protein>
<gene>
    <name evidence="2" type="ORF">HICCMSTLAB_LOCUS9716</name>
</gene>
<dbReference type="EMBL" id="CAJNRD030001122">
    <property type="protein sequence ID" value="CAG5100643.1"/>
    <property type="molecule type" value="Genomic_DNA"/>
</dbReference>
<evidence type="ECO:0000313" key="2">
    <source>
        <dbReference type="EMBL" id="CAG5100643.1"/>
    </source>
</evidence>
<evidence type="ECO:0000256" key="1">
    <source>
        <dbReference type="SAM" id="MobiDB-lite"/>
    </source>
</evidence>
<dbReference type="Gene3D" id="3.40.395.10">
    <property type="entry name" value="Adenoviral Proteinase, Chain A"/>
    <property type="match status" value="1"/>
</dbReference>
<dbReference type="Proteomes" id="UP000786811">
    <property type="component" value="Unassembled WGS sequence"/>
</dbReference>
<proteinExistence type="predicted"/>
<organism evidence="2 3">
    <name type="scientific">Cotesia congregata</name>
    <name type="common">Parasitoid wasp</name>
    <name type="synonym">Apanteles congregatus</name>
    <dbReference type="NCBI Taxonomy" id="51543"/>
    <lineage>
        <taxon>Eukaryota</taxon>
        <taxon>Metazoa</taxon>
        <taxon>Ecdysozoa</taxon>
        <taxon>Arthropoda</taxon>
        <taxon>Hexapoda</taxon>
        <taxon>Insecta</taxon>
        <taxon>Pterygota</taxon>
        <taxon>Neoptera</taxon>
        <taxon>Endopterygota</taxon>
        <taxon>Hymenoptera</taxon>
        <taxon>Apocrita</taxon>
        <taxon>Ichneumonoidea</taxon>
        <taxon>Braconidae</taxon>
        <taxon>Microgastrinae</taxon>
        <taxon>Cotesia</taxon>
    </lineage>
</organism>